<comment type="subcellular location">
    <subcellularLocation>
        <location evidence="1">Nucleus</location>
    </subcellularLocation>
</comment>
<dbReference type="GO" id="GO:0005634">
    <property type="term" value="C:nucleus"/>
    <property type="evidence" value="ECO:0007669"/>
    <property type="project" value="UniProtKB-SubCell"/>
</dbReference>
<dbReference type="AlphaFoldDB" id="A0AA88XEM9"/>
<feature type="region of interest" description="Disordered" evidence="3">
    <location>
        <begin position="258"/>
        <end position="324"/>
    </location>
</feature>
<feature type="compositionally biased region" description="Polar residues" evidence="3">
    <location>
        <begin position="312"/>
        <end position="324"/>
    </location>
</feature>
<evidence type="ECO:0000313" key="4">
    <source>
        <dbReference type="EMBL" id="KAK3083158.1"/>
    </source>
</evidence>
<feature type="compositionally biased region" description="Polar residues" evidence="3">
    <location>
        <begin position="167"/>
        <end position="187"/>
    </location>
</feature>
<dbReference type="InterPro" id="IPR038867">
    <property type="entry name" value="WAC"/>
</dbReference>
<protein>
    <submittedName>
        <fullName evidence="4">Uncharacterized protein</fullName>
    </submittedName>
</protein>
<dbReference type="Proteomes" id="UP001186944">
    <property type="component" value="Unassembled WGS sequence"/>
</dbReference>
<organism evidence="4 5">
    <name type="scientific">Pinctada imbricata</name>
    <name type="common">Atlantic pearl-oyster</name>
    <name type="synonym">Pinctada martensii</name>
    <dbReference type="NCBI Taxonomy" id="66713"/>
    <lineage>
        <taxon>Eukaryota</taxon>
        <taxon>Metazoa</taxon>
        <taxon>Spiralia</taxon>
        <taxon>Lophotrochozoa</taxon>
        <taxon>Mollusca</taxon>
        <taxon>Bivalvia</taxon>
        <taxon>Autobranchia</taxon>
        <taxon>Pteriomorphia</taxon>
        <taxon>Pterioida</taxon>
        <taxon>Pterioidea</taxon>
        <taxon>Pteriidae</taxon>
        <taxon>Pinctada</taxon>
    </lineage>
</organism>
<dbReference type="GO" id="GO:0003682">
    <property type="term" value="F:chromatin binding"/>
    <property type="evidence" value="ECO:0007669"/>
    <property type="project" value="TreeGrafter"/>
</dbReference>
<dbReference type="PANTHER" id="PTHR15911:SF6">
    <property type="entry name" value="WW DOMAIN-CONTAINING ADAPTER PROTEIN WITH COILED-COIL"/>
    <property type="match status" value="1"/>
</dbReference>
<feature type="region of interest" description="Disordered" evidence="3">
    <location>
        <begin position="1"/>
        <end position="32"/>
    </location>
</feature>
<comment type="caution">
    <text evidence="4">The sequence shown here is derived from an EMBL/GenBank/DDBJ whole genome shotgun (WGS) entry which is preliminary data.</text>
</comment>
<evidence type="ECO:0000313" key="5">
    <source>
        <dbReference type="Proteomes" id="UP001186944"/>
    </source>
</evidence>
<gene>
    <name evidence="4" type="ORF">FSP39_015349</name>
</gene>
<dbReference type="PANTHER" id="PTHR15911">
    <property type="entry name" value="WW DOMAIN-CONTAINING ADAPTER PROTEIN WITH COILED-COIL"/>
    <property type="match status" value="1"/>
</dbReference>
<name>A0AA88XEM9_PINIB</name>
<proteinExistence type="predicted"/>
<keyword evidence="2" id="KW-0539">Nucleus</keyword>
<dbReference type="GO" id="GO:0010506">
    <property type="term" value="P:regulation of autophagy"/>
    <property type="evidence" value="ECO:0007669"/>
    <property type="project" value="TreeGrafter"/>
</dbReference>
<evidence type="ECO:0000256" key="3">
    <source>
        <dbReference type="SAM" id="MobiDB-lite"/>
    </source>
</evidence>
<accession>A0AA88XEM9</accession>
<feature type="compositionally biased region" description="Low complexity" evidence="3">
    <location>
        <begin position="280"/>
        <end position="294"/>
    </location>
</feature>
<reference evidence="4" key="1">
    <citation type="submission" date="2019-08" db="EMBL/GenBank/DDBJ databases">
        <title>The improved chromosome-level genome for the pearl oyster Pinctada fucata martensii using PacBio sequencing and Hi-C.</title>
        <authorList>
            <person name="Zheng Z."/>
        </authorList>
    </citation>
    <scope>NUCLEOTIDE SEQUENCE</scope>
    <source>
        <strain evidence="4">ZZ-2019</strain>
        <tissue evidence="4">Adductor muscle</tissue>
    </source>
</reference>
<feature type="region of interest" description="Disordered" evidence="3">
    <location>
        <begin position="133"/>
        <end position="187"/>
    </location>
</feature>
<dbReference type="GO" id="GO:0000993">
    <property type="term" value="F:RNA polymerase II complex binding"/>
    <property type="evidence" value="ECO:0007669"/>
    <property type="project" value="TreeGrafter"/>
</dbReference>
<dbReference type="GO" id="GO:1904263">
    <property type="term" value="P:positive regulation of TORC1 signaling"/>
    <property type="evidence" value="ECO:0007669"/>
    <property type="project" value="TreeGrafter"/>
</dbReference>
<dbReference type="EMBL" id="VSWD01000014">
    <property type="protein sequence ID" value="KAK3083158.1"/>
    <property type="molecule type" value="Genomic_DNA"/>
</dbReference>
<evidence type="ECO:0000256" key="2">
    <source>
        <dbReference type="ARBA" id="ARBA00023242"/>
    </source>
</evidence>
<sequence>MDISPGSTPTNSRPSSSIGTPQIPGSTPASLTTPCVTLTTSIGSNNSSLSNLPQIINQLGGTQNNQEVTQQALQTLQKLQQLISQQIAQQRSSSSTVPSRNTVPLDNACHQQTHQTVTSSARLPGQQIHNAHHGHLTQYPPQHINNSQSVQCSPMNSHPHSHHPHSQGNTHSTMNALSSPQTHVTSNHIVSSQGQLIVQNSLHHPQHHAMHTSMTDTNGARGNTVISSAPAHTGSVYGRVMNNQGQQSYAPLHVDTSNSVMVDRGGGDRSPRMGGGAGGSPRSSCGSPSSTTSSQEHHPIGDQAVPAAGMNKTESPNIGPSHSNYYNDRLIGHVTGWQADHAQRQALRYWEEGINIGSFHCGQISVELKRARSLVRLAEIQSTLHEQR</sequence>
<keyword evidence="5" id="KW-1185">Reference proteome</keyword>
<feature type="compositionally biased region" description="Polar residues" evidence="3">
    <location>
        <begin position="139"/>
        <end position="156"/>
    </location>
</feature>
<evidence type="ECO:0000256" key="1">
    <source>
        <dbReference type="ARBA" id="ARBA00004123"/>
    </source>
</evidence>